<accession>A0A2P5BC05</accession>
<keyword evidence="3" id="KW-1185">Reference proteome</keyword>
<gene>
    <name evidence="2" type="ORF">PanWU01x14_252220</name>
</gene>
<dbReference type="EMBL" id="JXTB01000313">
    <property type="protein sequence ID" value="PON46335.1"/>
    <property type="molecule type" value="Genomic_DNA"/>
</dbReference>
<dbReference type="Proteomes" id="UP000237105">
    <property type="component" value="Unassembled WGS sequence"/>
</dbReference>
<name>A0A2P5BC05_PARAD</name>
<evidence type="ECO:0000313" key="3">
    <source>
        <dbReference type="Proteomes" id="UP000237105"/>
    </source>
</evidence>
<evidence type="ECO:0000256" key="1">
    <source>
        <dbReference type="SAM" id="MobiDB-lite"/>
    </source>
</evidence>
<evidence type="ECO:0000313" key="2">
    <source>
        <dbReference type="EMBL" id="PON46335.1"/>
    </source>
</evidence>
<protein>
    <submittedName>
        <fullName evidence="2">Uncharacterized protein</fullName>
    </submittedName>
</protein>
<dbReference type="AlphaFoldDB" id="A0A2P5BC05"/>
<sequence length="495" mass="53533">MNLMPRMVSYLPFPLDTWVITKHLRGQLDASALNRFRRDEADRITMASRQVATSSQLAGSNDLVAPSAPELEEAVRLVAAECARLREEENIAPKRVKGSEAGPSVGTSSPKGKAAASRVRVKAPMGRRLVVHAKRTEPAAPHSDASGALPAPLASRGEAMMSAIRSFHSDRVKGLIEELNSRTALAERCKAALAELRSDFDSYQGLEEARVSSAVAHALSVEKARSEELAAKLARSEADSAAHSEAARLAQGELRIKERELQSAGAEMGLAFIARDNAIEDAKEARKAEAVAKLEAHALQRRLERSHEINRHLFTDHKSLMVARVEASRKHCADLDGINSLLLDLSQRQAELRVAALKDRLRSGWENREFENHAEVVTPDQFDDQKGVERDNYSIRHYMQQLENEITIIYPADVLEMLAAEKDGPSTSAPDATVITPAAHPPGQTSEPQVVRPDPEASLGEGLGAVVVSSDESNPATPLSPAAGPSAGEVCPSPD</sequence>
<proteinExistence type="predicted"/>
<reference evidence="3" key="1">
    <citation type="submission" date="2016-06" db="EMBL/GenBank/DDBJ databases">
        <title>Parallel loss of symbiosis genes in relatives of nitrogen-fixing non-legume Parasponia.</title>
        <authorList>
            <person name="Van Velzen R."/>
            <person name="Holmer R."/>
            <person name="Bu F."/>
            <person name="Rutten L."/>
            <person name="Van Zeijl A."/>
            <person name="Liu W."/>
            <person name="Santuari L."/>
            <person name="Cao Q."/>
            <person name="Sharma T."/>
            <person name="Shen D."/>
            <person name="Roswanjaya Y."/>
            <person name="Wardhani T."/>
            <person name="Kalhor M.S."/>
            <person name="Jansen J."/>
            <person name="Van den Hoogen J."/>
            <person name="Gungor B."/>
            <person name="Hartog M."/>
            <person name="Hontelez J."/>
            <person name="Verver J."/>
            <person name="Yang W.-C."/>
            <person name="Schijlen E."/>
            <person name="Repin R."/>
            <person name="Schilthuizen M."/>
            <person name="Schranz E."/>
            <person name="Heidstra R."/>
            <person name="Miyata K."/>
            <person name="Fedorova E."/>
            <person name="Kohlen W."/>
            <person name="Bisseling T."/>
            <person name="Smit S."/>
            <person name="Geurts R."/>
        </authorList>
    </citation>
    <scope>NUCLEOTIDE SEQUENCE [LARGE SCALE GENOMIC DNA]</scope>
    <source>
        <strain evidence="3">cv. WU1-14</strain>
    </source>
</reference>
<comment type="caution">
    <text evidence="2">The sequence shown here is derived from an EMBL/GenBank/DDBJ whole genome shotgun (WGS) entry which is preliminary data.</text>
</comment>
<feature type="region of interest" description="Disordered" evidence="1">
    <location>
        <begin position="94"/>
        <end position="119"/>
    </location>
</feature>
<organism evidence="2 3">
    <name type="scientific">Parasponia andersonii</name>
    <name type="common">Sponia andersonii</name>
    <dbReference type="NCBI Taxonomy" id="3476"/>
    <lineage>
        <taxon>Eukaryota</taxon>
        <taxon>Viridiplantae</taxon>
        <taxon>Streptophyta</taxon>
        <taxon>Embryophyta</taxon>
        <taxon>Tracheophyta</taxon>
        <taxon>Spermatophyta</taxon>
        <taxon>Magnoliopsida</taxon>
        <taxon>eudicotyledons</taxon>
        <taxon>Gunneridae</taxon>
        <taxon>Pentapetalae</taxon>
        <taxon>rosids</taxon>
        <taxon>fabids</taxon>
        <taxon>Rosales</taxon>
        <taxon>Cannabaceae</taxon>
        <taxon>Parasponia</taxon>
    </lineage>
</organism>
<feature type="region of interest" description="Disordered" evidence="1">
    <location>
        <begin position="423"/>
        <end position="495"/>
    </location>
</feature>